<name>A0ABT2EC56_9GAMM</name>
<keyword evidence="4" id="KW-1185">Reference proteome</keyword>
<proteinExistence type="predicted"/>
<gene>
    <name evidence="3" type="ORF">LLY24_07495</name>
</gene>
<dbReference type="RefSeq" id="WP_259035666.1">
    <property type="nucleotide sequence ID" value="NZ_JAJISC010000003.1"/>
</dbReference>
<comment type="caution">
    <text evidence="3">The sequence shown here is derived from an EMBL/GenBank/DDBJ whole genome shotgun (WGS) entry which is preliminary data.</text>
</comment>
<protein>
    <submittedName>
        <fullName evidence="3">Tripartite tricarboxylate transporter TctB family protein</fullName>
    </submittedName>
</protein>
<evidence type="ECO:0000256" key="1">
    <source>
        <dbReference type="SAM" id="Phobius"/>
    </source>
</evidence>
<evidence type="ECO:0000259" key="2">
    <source>
        <dbReference type="Pfam" id="PF07331"/>
    </source>
</evidence>
<keyword evidence="1" id="KW-0472">Membrane</keyword>
<feature type="transmembrane region" description="Helical" evidence="1">
    <location>
        <begin position="51"/>
        <end position="71"/>
    </location>
</feature>
<reference evidence="3" key="1">
    <citation type="submission" date="2021-11" db="EMBL/GenBank/DDBJ databases">
        <title>Halomonas sp., isolated from a coastal aquaculture zone in Dongshan Bay.</title>
        <authorList>
            <person name="Lin W."/>
        </authorList>
    </citation>
    <scope>NUCLEOTIDE SEQUENCE</scope>
    <source>
        <strain evidence="3">Yzlin-01</strain>
    </source>
</reference>
<feature type="transmembrane region" description="Helical" evidence="1">
    <location>
        <begin position="92"/>
        <end position="120"/>
    </location>
</feature>
<dbReference type="Pfam" id="PF07331">
    <property type="entry name" value="TctB"/>
    <property type="match status" value="1"/>
</dbReference>
<feature type="domain" description="DUF1468" evidence="2">
    <location>
        <begin position="17"/>
        <end position="161"/>
    </location>
</feature>
<evidence type="ECO:0000313" key="4">
    <source>
        <dbReference type="Proteomes" id="UP001165542"/>
    </source>
</evidence>
<keyword evidence="1" id="KW-0812">Transmembrane</keyword>
<feature type="transmembrane region" description="Helical" evidence="1">
    <location>
        <begin position="9"/>
        <end position="31"/>
    </location>
</feature>
<evidence type="ECO:0000313" key="3">
    <source>
        <dbReference type="EMBL" id="MCS2609158.1"/>
    </source>
</evidence>
<organism evidence="3 4">
    <name type="scientific">Halomonas dongshanensis</name>
    <dbReference type="NCBI Taxonomy" id="2890835"/>
    <lineage>
        <taxon>Bacteria</taxon>
        <taxon>Pseudomonadati</taxon>
        <taxon>Pseudomonadota</taxon>
        <taxon>Gammaproteobacteria</taxon>
        <taxon>Oceanospirillales</taxon>
        <taxon>Halomonadaceae</taxon>
        <taxon>Halomonas</taxon>
    </lineage>
</organism>
<dbReference type="Proteomes" id="UP001165542">
    <property type="component" value="Unassembled WGS sequence"/>
</dbReference>
<keyword evidence="1" id="KW-1133">Transmembrane helix</keyword>
<accession>A0ABT2EC56</accession>
<sequence length="165" mass="18272">MKRKTPDAALLPTLQLVSYVVLAMGAVFMAIRAGALPASRWEPMSAGTFPQLIFSSIAVLCVVAIIFELAKHGLPVTTLKTAWQRLMSLKRVLVNLGLFVFYMVLMPWAGFIAATFGYLLAAQLYLAPRKPLSLLIALGVALLFSFGPYYLFADVFSIYLPRPRW</sequence>
<feature type="transmembrane region" description="Helical" evidence="1">
    <location>
        <begin position="132"/>
        <end position="152"/>
    </location>
</feature>
<dbReference type="EMBL" id="JAJISC010000003">
    <property type="protein sequence ID" value="MCS2609158.1"/>
    <property type="molecule type" value="Genomic_DNA"/>
</dbReference>
<dbReference type="InterPro" id="IPR009936">
    <property type="entry name" value="DUF1468"/>
</dbReference>